<dbReference type="AlphaFoldDB" id="Q0FWP4"/>
<evidence type="ECO:0000259" key="2">
    <source>
        <dbReference type="Pfam" id="PF01738"/>
    </source>
</evidence>
<comment type="caution">
    <text evidence="3">The sequence shown here is derived from an EMBL/GenBank/DDBJ whole genome shotgun (WGS) entry which is preliminary data.</text>
</comment>
<dbReference type="PANTHER" id="PTHR22946">
    <property type="entry name" value="DIENELACTONE HYDROLASE DOMAIN-CONTAINING PROTEIN-RELATED"/>
    <property type="match status" value="1"/>
</dbReference>
<name>Q0FWP4_SALBH</name>
<evidence type="ECO:0000313" key="4">
    <source>
        <dbReference type="Proteomes" id="UP000006230"/>
    </source>
</evidence>
<dbReference type="SUPFAM" id="SSF53474">
    <property type="entry name" value="alpha/beta-Hydrolases"/>
    <property type="match status" value="1"/>
</dbReference>
<evidence type="ECO:0000313" key="3">
    <source>
        <dbReference type="EMBL" id="EAU48508.1"/>
    </source>
</evidence>
<feature type="region of interest" description="Disordered" evidence="1">
    <location>
        <begin position="1"/>
        <end position="20"/>
    </location>
</feature>
<evidence type="ECO:0000256" key="1">
    <source>
        <dbReference type="SAM" id="MobiDB-lite"/>
    </source>
</evidence>
<feature type="compositionally biased region" description="Polar residues" evidence="1">
    <location>
        <begin position="1"/>
        <end position="14"/>
    </location>
</feature>
<gene>
    <name evidence="3" type="ORF">R2601_03008</name>
</gene>
<dbReference type="InterPro" id="IPR050261">
    <property type="entry name" value="FrsA_esterase"/>
</dbReference>
<dbReference type="InterPro" id="IPR002925">
    <property type="entry name" value="Dienelactn_hydro"/>
</dbReference>
<dbReference type="STRING" id="314265.R2601_03008"/>
<accession>Q0FWP4</accession>
<dbReference type="Proteomes" id="UP000006230">
    <property type="component" value="Unassembled WGS sequence"/>
</dbReference>
<keyword evidence="4" id="KW-1185">Reference proteome</keyword>
<protein>
    <recommendedName>
        <fullName evidence="2">Dienelactone hydrolase domain-containing protein</fullName>
    </recommendedName>
</protein>
<dbReference type="eggNOG" id="COG0412">
    <property type="taxonomic scope" value="Bacteria"/>
</dbReference>
<dbReference type="Pfam" id="PF01738">
    <property type="entry name" value="DLH"/>
    <property type="match status" value="1"/>
</dbReference>
<proteinExistence type="predicted"/>
<dbReference type="Gene3D" id="3.40.50.1820">
    <property type="entry name" value="alpha/beta hydrolase"/>
    <property type="match status" value="1"/>
</dbReference>
<dbReference type="GO" id="GO:0016787">
    <property type="term" value="F:hydrolase activity"/>
    <property type="evidence" value="ECO:0007669"/>
    <property type="project" value="InterPro"/>
</dbReference>
<feature type="domain" description="Dienelactone hydrolase" evidence="2">
    <location>
        <begin position="140"/>
        <end position="235"/>
    </location>
</feature>
<dbReference type="OrthoDB" id="3647650at2"/>
<organism evidence="3 4">
    <name type="scientific">Salipiger bermudensis (strain DSM 26914 / JCM 13377 / KCTC 12554 / HTCC2601)</name>
    <name type="common">Pelagibaca bermudensis</name>
    <dbReference type="NCBI Taxonomy" id="314265"/>
    <lineage>
        <taxon>Bacteria</taxon>
        <taxon>Pseudomonadati</taxon>
        <taxon>Pseudomonadota</taxon>
        <taxon>Alphaproteobacteria</taxon>
        <taxon>Rhodobacterales</taxon>
        <taxon>Roseobacteraceae</taxon>
        <taxon>Salipiger</taxon>
    </lineage>
</organism>
<dbReference type="HOGENOM" id="CLU_801322_0_0_5"/>
<reference evidence="3 4" key="1">
    <citation type="journal article" date="2010" name="J. Bacteriol.">
        <title>Genome sequences of Pelagibaca bermudensis HTCC2601T and Maritimibacter alkaliphilus HTCC2654T, the type strains of two marine Roseobacter genera.</title>
        <authorList>
            <person name="Thrash J.C."/>
            <person name="Cho J.C."/>
            <person name="Ferriera S."/>
            <person name="Johnson J."/>
            <person name="Vergin K.L."/>
            <person name="Giovannoni S.J."/>
        </authorList>
    </citation>
    <scope>NUCLEOTIDE SEQUENCE [LARGE SCALE GENOMIC DNA]</scope>
    <source>
        <strain evidence="4">DSM 26914 / JCM 13377 / KCTC 12554 / HTCC2601</strain>
    </source>
</reference>
<dbReference type="InterPro" id="IPR029058">
    <property type="entry name" value="AB_hydrolase_fold"/>
</dbReference>
<dbReference type="EMBL" id="AATQ01000001">
    <property type="protein sequence ID" value="EAU48508.1"/>
    <property type="molecule type" value="Genomic_DNA"/>
</dbReference>
<sequence length="346" mass="36967">MPSSSSTRASNMNARSEPPSLPAFLERRRLDLPMSLAFAAARGPFRVWAERLGTLWRAELPECDAPVEGRCDGEGVTLDYATGAQAEGVFLRPSEPGPHPAVLLLHEHGGSFDCGWEKMLDLPASQDTRARLYEGRAPAQAFLEAGFAVLCLDAPGWGRRWQGGAEAQQALAANAMGLGWSLAGLVAAEDVQAALWLARQPGIDAARIGAFGFSWGGFRAWQVAALCGAVKAHASLSWMACRADLMRPGAPLLRGQSAFWMLHPGLAHHADFPDLAGLCGAKPQFYRSGRGDRHMPEDSVARAWDTLSAIVAAAGGPPPDTGFHDHAHTCPSETLDEAVAFLSRQL</sequence>